<dbReference type="OrthoDB" id="9797709at2"/>
<dbReference type="Proteomes" id="UP000184404">
    <property type="component" value="Unassembled WGS sequence"/>
</dbReference>
<dbReference type="AlphaFoldDB" id="A0A1M4Z4I1"/>
<dbReference type="InterPro" id="IPR050789">
    <property type="entry name" value="Diverse_Enzym_Activities"/>
</dbReference>
<dbReference type="InterPro" id="IPR001466">
    <property type="entry name" value="Beta-lactam-related"/>
</dbReference>
<feature type="domain" description="Beta-lactamase-related" evidence="2">
    <location>
        <begin position="54"/>
        <end position="429"/>
    </location>
</feature>
<evidence type="ECO:0000313" key="4">
    <source>
        <dbReference type="Proteomes" id="UP000184404"/>
    </source>
</evidence>
<dbReference type="Gene3D" id="3.40.710.10">
    <property type="entry name" value="DD-peptidase/beta-lactamase superfamily"/>
    <property type="match status" value="1"/>
</dbReference>
<dbReference type="InterPro" id="IPR012338">
    <property type="entry name" value="Beta-lactam/transpept-like"/>
</dbReference>
<protein>
    <submittedName>
        <fullName evidence="3">CubicO group peptidase, beta-lactamase class C family</fullName>
    </submittedName>
</protein>
<organism evidence="3 4">
    <name type="scientific">Schwartzia succinivorans DSM 10502</name>
    <dbReference type="NCBI Taxonomy" id="1123243"/>
    <lineage>
        <taxon>Bacteria</taxon>
        <taxon>Bacillati</taxon>
        <taxon>Bacillota</taxon>
        <taxon>Negativicutes</taxon>
        <taxon>Selenomonadales</taxon>
        <taxon>Selenomonadaceae</taxon>
        <taxon>Schwartzia</taxon>
    </lineage>
</organism>
<dbReference type="EMBL" id="FQUG01000007">
    <property type="protein sequence ID" value="SHF12993.1"/>
    <property type="molecule type" value="Genomic_DNA"/>
</dbReference>
<dbReference type="Pfam" id="PF00144">
    <property type="entry name" value="Beta-lactamase"/>
    <property type="match status" value="1"/>
</dbReference>
<proteinExistence type="predicted"/>
<dbReference type="PANTHER" id="PTHR43283">
    <property type="entry name" value="BETA-LACTAMASE-RELATED"/>
    <property type="match status" value="1"/>
</dbReference>
<dbReference type="SUPFAM" id="SSF56601">
    <property type="entry name" value="beta-lactamase/transpeptidase-like"/>
    <property type="match status" value="1"/>
</dbReference>
<gene>
    <name evidence="3" type="ORF">SAMN02745190_01920</name>
</gene>
<reference evidence="3 4" key="1">
    <citation type="submission" date="2016-11" db="EMBL/GenBank/DDBJ databases">
        <authorList>
            <person name="Jaros S."/>
            <person name="Januszkiewicz K."/>
            <person name="Wedrychowicz H."/>
        </authorList>
    </citation>
    <scope>NUCLEOTIDE SEQUENCE [LARGE SCALE GENOMIC DNA]</scope>
    <source>
        <strain evidence="3 4">DSM 10502</strain>
    </source>
</reference>
<evidence type="ECO:0000313" key="3">
    <source>
        <dbReference type="EMBL" id="SHF12993.1"/>
    </source>
</evidence>
<evidence type="ECO:0000256" key="1">
    <source>
        <dbReference type="ARBA" id="ARBA00022801"/>
    </source>
</evidence>
<keyword evidence="4" id="KW-1185">Reference proteome</keyword>
<name>A0A1M4Z4I1_9FIRM</name>
<keyword evidence="1" id="KW-0378">Hydrolase</keyword>
<accession>A0A1M4Z4I1</accession>
<sequence length="469" mass="52520">MNVIRDRFFIFFMAFLTLYASAGEASNRFLALDGSGLSEGVFRRIEEQIESDIADGFTSAQLVVRRHGRLVYQNAWGRVNSYAKNGERIASAPAVTNDTLYDLASNTKMYAVNYALQYLVSHEGFDLDTRISDILGREFSDDVTYIAYKEGDNVPLLQQRRWKAGLTVRNLLEHQGGFPAGPAYHKLKYDQETQEWQTDRENVLYAGAGADSATKERTWKRICQTPLLYEPGTKTLYSDVDYMVLGLVVEKLTGKGLQEYLSEIFWRPMGLKHITYRPLDNGYEKHDCAATELNGNTRDGAVYFPGVRTGTLQGEAHDELCWYCMAGISGHAGLFANAGDLARLAELMLTGKYGGEEYFSPEVIAEFTENSGTGYGLGWWVQGDHEWDSFFGENAPATVFGHQGWTGTLTVIDPEHDMVIVYLTNKINTPIEDPAADANGFSGGRYVSGRLGFVPRWIYGDLLSREKSR</sequence>
<dbReference type="GO" id="GO:0016787">
    <property type="term" value="F:hydrolase activity"/>
    <property type="evidence" value="ECO:0007669"/>
    <property type="project" value="UniProtKB-KW"/>
</dbReference>
<dbReference type="PANTHER" id="PTHR43283:SF11">
    <property type="entry name" value="BETA-LACTAMASE-RELATED DOMAIN-CONTAINING PROTEIN"/>
    <property type="match status" value="1"/>
</dbReference>
<dbReference type="RefSeq" id="WP_072936000.1">
    <property type="nucleotide sequence ID" value="NZ_FQUG01000007.1"/>
</dbReference>
<dbReference type="STRING" id="1123243.SAMN02745190_01920"/>
<evidence type="ECO:0000259" key="2">
    <source>
        <dbReference type="Pfam" id="PF00144"/>
    </source>
</evidence>